<sequence>MDGLSCVMGVGSTTRNVQDQRSNNPLDVSPDLYVLACGPDNNSSVLVTGDHQSNNVDFYGVINYIMELHYIGGRHVFLFRCDWLYVGDKKQGVRVDDHMTSVNMDRIWYKDEPFVLACQACQCFYSRDLRSKRNWYVVQKYTNRNVYDIPLVRQVAENVDGQSNDDDAYQEDESSYDYIPMQCDDVPVSTPLNRTDIEPMQVDPCEVMSIPSQFINSTQAFIDDSLTASGLTYAYGDREYSDEEDLSTDEESVSE</sequence>
<name>A0A8T1Q1T0_CARIL</name>
<dbReference type="AlphaFoldDB" id="A0A8T1Q1T0"/>
<accession>A0A8T1Q1T0</accession>
<proteinExistence type="predicted"/>
<evidence type="ECO:0000313" key="2">
    <source>
        <dbReference type="EMBL" id="KAG6647881.1"/>
    </source>
</evidence>
<dbReference type="Proteomes" id="UP000811609">
    <property type="component" value="Chromosome 7"/>
</dbReference>
<dbReference type="PANTHER" id="PTHR48258:SF6">
    <property type="entry name" value="LEUCINE-RICH REPEAT DOMAIN, L DOMAIN-CONTAINING PROTEIN"/>
    <property type="match status" value="1"/>
</dbReference>
<evidence type="ECO:0000313" key="3">
    <source>
        <dbReference type="Proteomes" id="UP000811609"/>
    </source>
</evidence>
<comment type="caution">
    <text evidence="2">The sequence shown here is derived from an EMBL/GenBank/DDBJ whole genome shotgun (WGS) entry which is preliminary data.</text>
</comment>
<gene>
    <name evidence="2" type="ORF">CIPAW_07G108900</name>
</gene>
<dbReference type="EMBL" id="CM031815">
    <property type="protein sequence ID" value="KAG6647881.1"/>
    <property type="molecule type" value="Genomic_DNA"/>
</dbReference>
<keyword evidence="3" id="KW-1185">Reference proteome</keyword>
<feature type="domain" description="DUF4216" evidence="1">
    <location>
        <begin position="66"/>
        <end position="138"/>
    </location>
</feature>
<protein>
    <recommendedName>
        <fullName evidence="1">DUF4216 domain-containing protein</fullName>
    </recommendedName>
</protein>
<reference evidence="2" key="1">
    <citation type="submission" date="2020-12" db="EMBL/GenBank/DDBJ databases">
        <title>WGS assembly of Carya illinoinensis cv. Pawnee.</title>
        <authorList>
            <person name="Platts A."/>
            <person name="Shu S."/>
            <person name="Wright S."/>
            <person name="Barry K."/>
            <person name="Edger P."/>
            <person name="Pires J.C."/>
            <person name="Schmutz J."/>
        </authorList>
    </citation>
    <scope>NUCLEOTIDE SEQUENCE</scope>
    <source>
        <tissue evidence="2">Leaf</tissue>
    </source>
</reference>
<dbReference type="InterPro" id="IPR025312">
    <property type="entry name" value="DUF4216"/>
</dbReference>
<dbReference type="PANTHER" id="PTHR48258">
    <property type="entry name" value="DUF4218 DOMAIN-CONTAINING PROTEIN-RELATED"/>
    <property type="match status" value="1"/>
</dbReference>
<dbReference type="Pfam" id="PF13952">
    <property type="entry name" value="DUF4216"/>
    <property type="match status" value="1"/>
</dbReference>
<organism evidence="2 3">
    <name type="scientific">Carya illinoinensis</name>
    <name type="common">Pecan</name>
    <dbReference type="NCBI Taxonomy" id="32201"/>
    <lineage>
        <taxon>Eukaryota</taxon>
        <taxon>Viridiplantae</taxon>
        <taxon>Streptophyta</taxon>
        <taxon>Embryophyta</taxon>
        <taxon>Tracheophyta</taxon>
        <taxon>Spermatophyta</taxon>
        <taxon>Magnoliopsida</taxon>
        <taxon>eudicotyledons</taxon>
        <taxon>Gunneridae</taxon>
        <taxon>Pentapetalae</taxon>
        <taxon>rosids</taxon>
        <taxon>fabids</taxon>
        <taxon>Fagales</taxon>
        <taxon>Juglandaceae</taxon>
        <taxon>Carya</taxon>
    </lineage>
</organism>
<evidence type="ECO:0000259" key="1">
    <source>
        <dbReference type="Pfam" id="PF13952"/>
    </source>
</evidence>